<dbReference type="CDD" id="cd00173">
    <property type="entry name" value="SH2"/>
    <property type="match status" value="1"/>
</dbReference>
<feature type="compositionally biased region" description="Polar residues" evidence="1">
    <location>
        <begin position="242"/>
        <end position="255"/>
    </location>
</feature>
<reference evidence="2" key="1">
    <citation type="journal article" date="2012" name="Nature">
        <title>The oyster genome reveals stress adaptation and complexity of shell formation.</title>
        <authorList>
            <person name="Zhang G."/>
            <person name="Fang X."/>
            <person name="Guo X."/>
            <person name="Li L."/>
            <person name="Luo R."/>
            <person name="Xu F."/>
            <person name="Yang P."/>
            <person name="Zhang L."/>
            <person name="Wang X."/>
            <person name="Qi H."/>
            <person name="Xiong Z."/>
            <person name="Que H."/>
            <person name="Xie Y."/>
            <person name="Holland P.W."/>
            <person name="Paps J."/>
            <person name="Zhu Y."/>
            <person name="Wu F."/>
            <person name="Chen Y."/>
            <person name="Wang J."/>
            <person name="Peng C."/>
            <person name="Meng J."/>
            <person name="Yang L."/>
            <person name="Liu J."/>
            <person name="Wen B."/>
            <person name="Zhang N."/>
            <person name="Huang Z."/>
            <person name="Zhu Q."/>
            <person name="Feng Y."/>
            <person name="Mount A."/>
            <person name="Hedgecock D."/>
            <person name="Xu Z."/>
            <person name="Liu Y."/>
            <person name="Domazet-Loso T."/>
            <person name="Du Y."/>
            <person name="Sun X."/>
            <person name="Zhang S."/>
            <person name="Liu B."/>
            <person name="Cheng P."/>
            <person name="Jiang X."/>
            <person name="Li J."/>
            <person name="Fan D."/>
            <person name="Wang W."/>
            <person name="Fu W."/>
            <person name="Wang T."/>
            <person name="Wang B."/>
            <person name="Zhang J."/>
            <person name="Peng Z."/>
            <person name="Li Y."/>
            <person name="Li N."/>
            <person name="Wang J."/>
            <person name="Chen M."/>
            <person name="He Y."/>
            <person name="Tan F."/>
            <person name="Song X."/>
            <person name="Zheng Q."/>
            <person name="Huang R."/>
            <person name="Yang H."/>
            <person name="Du X."/>
            <person name="Chen L."/>
            <person name="Yang M."/>
            <person name="Gaffney P.M."/>
            <person name="Wang S."/>
            <person name="Luo L."/>
            <person name="She Z."/>
            <person name="Ming Y."/>
            <person name="Huang W."/>
            <person name="Zhang S."/>
            <person name="Huang B."/>
            <person name="Zhang Y."/>
            <person name="Qu T."/>
            <person name="Ni P."/>
            <person name="Miao G."/>
            <person name="Wang J."/>
            <person name="Wang Q."/>
            <person name="Steinberg C.E."/>
            <person name="Wang H."/>
            <person name="Li N."/>
            <person name="Qian L."/>
            <person name="Zhang G."/>
            <person name="Li Y."/>
            <person name="Yang H."/>
            <person name="Liu X."/>
            <person name="Wang J."/>
            <person name="Yin Y."/>
            <person name="Wang J."/>
        </authorList>
    </citation>
    <scope>NUCLEOTIDE SEQUENCE [LARGE SCALE GENOMIC DNA]</scope>
    <source>
        <strain evidence="2">05x7-T-G4-1.051#20</strain>
    </source>
</reference>
<dbReference type="SUPFAM" id="SSF55550">
    <property type="entry name" value="SH2 domain"/>
    <property type="match status" value="1"/>
</dbReference>
<name>K1RQY7_MAGGI</name>
<dbReference type="SMART" id="SM00252">
    <property type="entry name" value="SH2"/>
    <property type="match status" value="1"/>
</dbReference>
<sequence>MPKHRAPAPPGDQIPDTQAPPPPLPLNSRHSSSSQSLRSNTSSTSEMGHNSFDRRQDPKRLPYFFSNFTSQEEVCQFLCHHSKKKPGFFLLRPSFSNRSSFSVSVVVPDKTVRHTNIKTDLFEGSKRYFLVPEVKFPSVQHLVSYYGENEVKNLQKVNNVRFLYPLKSRRESRTESFEDSGSSTSGNSHYQSTSDVANMSLENPPALPTRPRDLPRLSSQNSLGLSPSPSTASIGSPGEVFQNGSFHGSSLSIESGRSGGRDIRVGAQNGSVSSIDLRPPAMLPIVHLTKDGNPYYSSPRNVDEDITDRLKEVLRQSEVCDCGIPRDKADLPLGWTVHRSKDPSSFGKIFFQSNKGVTSWRLPQEVESKLNYDQHQNLKELRNERIVPVPMVHPVLSNTRHAVAGVLVMAILERITLEFVAQNIVDDRE</sequence>
<dbReference type="InParanoid" id="K1RQY7"/>
<dbReference type="Gene3D" id="3.30.505.10">
    <property type="entry name" value="SH2 domain"/>
    <property type="match status" value="1"/>
</dbReference>
<proteinExistence type="predicted"/>
<feature type="compositionally biased region" description="Pro residues" evidence="1">
    <location>
        <begin position="7"/>
        <end position="25"/>
    </location>
</feature>
<dbReference type="HOGENOM" id="CLU_639757_0_0_1"/>
<feature type="region of interest" description="Disordered" evidence="1">
    <location>
        <begin position="173"/>
        <end position="267"/>
    </location>
</feature>
<feature type="region of interest" description="Disordered" evidence="1">
    <location>
        <begin position="1"/>
        <end position="55"/>
    </location>
</feature>
<dbReference type="Pfam" id="PF00017">
    <property type="entry name" value="SH2"/>
    <property type="match status" value="1"/>
</dbReference>
<evidence type="ECO:0000313" key="2">
    <source>
        <dbReference type="EMBL" id="EKC36826.1"/>
    </source>
</evidence>
<dbReference type="PROSITE" id="PS50001">
    <property type="entry name" value="SH2"/>
    <property type="match status" value="1"/>
</dbReference>
<feature type="compositionally biased region" description="Polar residues" evidence="1">
    <location>
        <begin position="179"/>
        <end position="201"/>
    </location>
</feature>
<evidence type="ECO:0000256" key="1">
    <source>
        <dbReference type="SAM" id="MobiDB-lite"/>
    </source>
</evidence>
<dbReference type="EMBL" id="JH817105">
    <property type="protein sequence ID" value="EKC36826.1"/>
    <property type="molecule type" value="Genomic_DNA"/>
</dbReference>
<gene>
    <name evidence="2" type="ORF">CGI_10022778</name>
</gene>
<feature type="compositionally biased region" description="Polar residues" evidence="1">
    <location>
        <begin position="217"/>
        <end position="234"/>
    </location>
</feature>
<dbReference type="AlphaFoldDB" id="K1RQY7"/>
<organism evidence="2">
    <name type="scientific">Magallana gigas</name>
    <name type="common">Pacific oyster</name>
    <name type="synonym">Crassostrea gigas</name>
    <dbReference type="NCBI Taxonomy" id="29159"/>
    <lineage>
        <taxon>Eukaryota</taxon>
        <taxon>Metazoa</taxon>
        <taxon>Spiralia</taxon>
        <taxon>Lophotrochozoa</taxon>
        <taxon>Mollusca</taxon>
        <taxon>Bivalvia</taxon>
        <taxon>Autobranchia</taxon>
        <taxon>Pteriomorphia</taxon>
        <taxon>Ostreida</taxon>
        <taxon>Ostreoidea</taxon>
        <taxon>Ostreidae</taxon>
        <taxon>Magallana</taxon>
    </lineage>
</organism>
<feature type="compositionally biased region" description="Low complexity" evidence="1">
    <location>
        <begin position="26"/>
        <end position="45"/>
    </location>
</feature>
<dbReference type="InterPro" id="IPR036860">
    <property type="entry name" value="SH2_dom_sf"/>
</dbReference>
<protein>
    <submittedName>
        <fullName evidence="2">Uncharacterized protein</fullName>
    </submittedName>
</protein>
<dbReference type="InterPro" id="IPR000980">
    <property type="entry name" value="SH2"/>
</dbReference>
<accession>K1RQY7</accession>